<dbReference type="KEGG" id="cmi:CMM_1675"/>
<evidence type="ECO:0000256" key="1">
    <source>
        <dbReference type="SAM" id="SignalP"/>
    </source>
</evidence>
<dbReference type="eggNOG" id="ENOG5032MUV">
    <property type="taxonomic scope" value="Bacteria"/>
</dbReference>
<dbReference type="Proteomes" id="UP000001564">
    <property type="component" value="Chromosome"/>
</dbReference>
<evidence type="ECO:0008006" key="4">
    <source>
        <dbReference type="Google" id="ProtNLM"/>
    </source>
</evidence>
<organism evidence="2 3">
    <name type="scientific">Clavibacter michiganensis subsp. michiganensis (strain NCPPB 382)</name>
    <dbReference type="NCBI Taxonomy" id="443906"/>
    <lineage>
        <taxon>Bacteria</taxon>
        <taxon>Bacillati</taxon>
        <taxon>Actinomycetota</taxon>
        <taxon>Actinomycetes</taxon>
        <taxon>Micrococcales</taxon>
        <taxon>Microbacteriaceae</taxon>
        <taxon>Clavibacter</taxon>
    </lineage>
</organism>
<evidence type="ECO:0000313" key="2">
    <source>
        <dbReference type="EMBL" id="CAN01727.1"/>
    </source>
</evidence>
<evidence type="ECO:0000313" key="3">
    <source>
        <dbReference type="Proteomes" id="UP000001564"/>
    </source>
</evidence>
<reference evidence="2 3" key="1">
    <citation type="journal article" date="2008" name="J. Bacteriol.">
        <title>The genome sequence of the tomato-pathogenic actinomycete Clavibacter michiganensis subsp. michiganensis NCPPB382 reveals a large island involved in pathogenicity.</title>
        <authorList>
            <person name="Gartemann K.H."/>
            <person name="Abt B."/>
            <person name="Bekel T."/>
            <person name="Burger A."/>
            <person name="Engemann J."/>
            <person name="Flugel M."/>
            <person name="Gaigalat L."/>
            <person name="Goesmann A."/>
            <person name="Grafen I."/>
            <person name="Kalinowski J."/>
            <person name="Kaup O."/>
            <person name="Kirchner O."/>
            <person name="Krause L."/>
            <person name="Linke B."/>
            <person name="McHardy A."/>
            <person name="Meyer F."/>
            <person name="Pohle S."/>
            <person name="Ruckert C."/>
            <person name="Schneiker S."/>
            <person name="Zellermann E.M."/>
            <person name="Puhler A."/>
            <person name="Eichenlaub R."/>
            <person name="Kaiser O."/>
            <person name="Bartels D."/>
        </authorList>
    </citation>
    <scope>NUCLEOTIDE SEQUENCE [LARGE SCALE GENOMIC DNA]</scope>
    <source>
        <strain evidence="2 3">NCPPB 382</strain>
    </source>
</reference>
<protein>
    <recommendedName>
        <fullName evidence="4">Secreted protein</fullName>
    </recommendedName>
</protein>
<dbReference type="HOGENOM" id="CLU_1871751_0_0_11"/>
<feature type="signal peptide" evidence="1">
    <location>
        <begin position="1"/>
        <end position="37"/>
    </location>
</feature>
<keyword evidence="3" id="KW-1185">Reference proteome</keyword>
<keyword evidence="1" id="KW-0732">Signal</keyword>
<feature type="chain" id="PRO_5002680384" description="Secreted protein" evidence="1">
    <location>
        <begin position="38"/>
        <end position="158"/>
    </location>
</feature>
<accession>A5CRL8</accession>
<name>A5CRL8_CLAM3</name>
<gene>
    <name evidence="2" type="ordered locus">CMM_1675</name>
</gene>
<proteinExistence type="predicted"/>
<sequence>MARPSGVHMFKASIWRTATTLAVAGASILAGGTAASAATISSPDAVAAAAYTPYFEIYYGPNCASASRVYTGVNRGEAWINDTFNNTETGTAGYGQKIRNNAASIRTWNVQSVNIKGNDGTYIAFSSQGACVPLDSRFGNRRNNNIGWQTVPLGGFSN</sequence>
<dbReference type="EMBL" id="AM711867">
    <property type="protein sequence ID" value="CAN01727.1"/>
    <property type="molecule type" value="Genomic_DNA"/>
</dbReference>
<dbReference type="AlphaFoldDB" id="A5CRL8"/>